<dbReference type="Proteomes" id="UP000253383">
    <property type="component" value="Unassembled WGS sequence"/>
</dbReference>
<accession>A0A368JEK6</accession>
<dbReference type="OrthoDB" id="122670at2"/>
<gene>
    <name evidence="1" type="ORF">DUE52_28510</name>
</gene>
<organism evidence="1 2">
    <name type="scientific">Larkinella punicea</name>
    <dbReference type="NCBI Taxonomy" id="2315727"/>
    <lineage>
        <taxon>Bacteria</taxon>
        <taxon>Pseudomonadati</taxon>
        <taxon>Bacteroidota</taxon>
        <taxon>Cytophagia</taxon>
        <taxon>Cytophagales</taxon>
        <taxon>Spirosomataceae</taxon>
        <taxon>Larkinella</taxon>
    </lineage>
</organism>
<reference evidence="1 2" key="1">
    <citation type="submission" date="2018-07" db="EMBL/GenBank/DDBJ databases">
        <title>Genome analysis of Larkinella rosea.</title>
        <authorList>
            <person name="Zhou Z."/>
            <person name="Wang G."/>
        </authorList>
    </citation>
    <scope>NUCLEOTIDE SEQUENCE [LARGE SCALE GENOMIC DNA]</scope>
    <source>
        <strain evidence="2">zzj9</strain>
    </source>
</reference>
<protein>
    <submittedName>
        <fullName evidence="1">DUF4160 domain-containing protein</fullName>
    </submittedName>
</protein>
<sequence>MPTVAFIDGIKIEIFFRDHVPPHIHATSAENEVLVVIADATVYAGSFPKRKLSKVTDYVTDSENKKRLMKLWKEYGGS</sequence>
<dbReference type="AlphaFoldDB" id="A0A368JEK6"/>
<keyword evidence="2" id="KW-1185">Reference proteome</keyword>
<evidence type="ECO:0000313" key="1">
    <source>
        <dbReference type="EMBL" id="RCR66109.1"/>
    </source>
</evidence>
<dbReference type="InterPro" id="IPR025427">
    <property type="entry name" value="DUF4160"/>
</dbReference>
<comment type="caution">
    <text evidence="1">The sequence shown here is derived from an EMBL/GenBank/DDBJ whole genome shotgun (WGS) entry which is preliminary data.</text>
</comment>
<evidence type="ECO:0000313" key="2">
    <source>
        <dbReference type="Proteomes" id="UP000253383"/>
    </source>
</evidence>
<proteinExistence type="predicted"/>
<dbReference type="EMBL" id="QOWE01000031">
    <property type="protein sequence ID" value="RCR66109.1"/>
    <property type="molecule type" value="Genomic_DNA"/>
</dbReference>
<dbReference type="RefSeq" id="WP_114409501.1">
    <property type="nucleotide sequence ID" value="NZ_QOWE01000031.1"/>
</dbReference>
<name>A0A368JEK6_9BACT</name>
<dbReference type="Pfam" id="PF13711">
    <property type="entry name" value="DUF4160"/>
    <property type="match status" value="1"/>
</dbReference>